<dbReference type="InterPro" id="IPR001753">
    <property type="entry name" value="Enoyl-CoA_hydra/iso"/>
</dbReference>
<comment type="similarity">
    <text evidence="2">Belongs to the enoyl-CoA hydratase/isomerase family.</text>
</comment>
<dbReference type="SUPFAM" id="SSF52096">
    <property type="entry name" value="ClpP/crotonase"/>
    <property type="match status" value="1"/>
</dbReference>
<evidence type="ECO:0000313" key="9">
    <source>
        <dbReference type="EMBL" id="EPQ05268.1"/>
    </source>
</evidence>
<dbReference type="EMBL" id="KE161779">
    <property type="protein sequence ID" value="EPQ05268.1"/>
    <property type="molecule type" value="Genomic_DNA"/>
</dbReference>
<name>S7P4Y3_MYOBR</name>
<protein>
    <recommendedName>
        <fullName evidence="8">Enoyl-CoA hydratase domain-containing protein 3, mitochondrial</fullName>
    </recommendedName>
</protein>
<evidence type="ECO:0000256" key="2">
    <source>
        <dbReference type="ARBA" id="ARBA00005254"/>
    </source>
</evidence>
<dbReference type="eggNOG" id="KOG1682">
    <property type="taxonomic scope" value="Eukaryota"/>
</dbReference>
<dbReference type="Pfam" id="PF00378">
    <property type="entry name" value="ECH_1"/>
    <property type="match status" value="1"/>
</dbReference>
<keyword evidence="4" id="KW-0809">Transit peptide</keyword>
<evidence type="ECO:0000256" key="5">
    <source>
        <dbReference type="ARBA" id="ARBA00023098"/>
    </source>
</evidence>
<organism evidence="9 10">
    <name type="scientific">Myotis brandtii</name>
    <name type="common">Brandt's bat</name>
    <dbReference type="NCBI Taxonomy" id="109478"/>
    <lineage>
        <taxon>Eukaryota</taxon>
        <taxon>Metazoa</taxon>
        <taxon>Chordata</taxon>
        <taxon>Craniata</taxon>
        <taxon>Vertebrata</taxon>
        <taxon>Euteleostomi</taxon>
        <taxon>Mammalia</taxon>
        <taxon>Eutheria</taxon>
        <taxon>Laurasiatheria</taxon>
        <taxon>Chiroptera</taxon>
        <taxon>Yangochiroptera</taxon>
        <taxon>Vespertilionidae</taxon>
        <taxon>Myotis</taxon>
    </lineage>
</organism>
<dbReference type="GO" id="GO:0005739">
    <property type="term" value="C:mitochondrion"/>
    <property type="evidence" value="ECO:0007669"/>
    <property type="project" value="UniProtKB-SubCell"/>
</dbReference>
<dbReference type="PANTHER" id="PTHR43602">
    <property type="match status" value="1"/>
</dbReference>
<dbReference type="Proteomes" id="UP000052978">
    <property type="component" value="Unassembled WGS sequence"/>
</dbReference>
<dbReference type="NCBIfam" id="NF006008">
    <property type="entry name" value="PRK08139.1"/>
    <property type="match status" value="1"/>
</dbReference>
<evidence type="ECO:0000256" key="6">
    <source>
        <dbReference type="ARBA" id="ARBA00023128"/>
    </source>
</evidence>
<dbReference type="Gene3D" id="3.90.226.10">
    <property type="entry name" value="2-enoyl-CoA Hydratase, Chain A, domain 1"/>
    <property type="match status" value="1"/>
</dbReference>
<keyword evidence="6" id="KW-0496">Mitochondrion</keyword>
<dbReference type="CDD" id="cd06558">
    <property type="entry name" value="crotonase-like"/>
    <property type="match status" value="1"/>
</dbReference>
<evidence type="ECO:0000256" key="7">
    <source>
        <dbReference type="ARBA" id="ARBA00037410"/>
    </source>
</evidence>
<accession>S7P4Y3</accession>
<gene>
    <name evidence="9" type="ORF">D623_10013126</name>
</gene>
<dbReference type="AlphaFoldDB" id="S7P4Y3"/>
<keyword evidence="10" id="KW-1185">Reference proteome</keyword>
<keyword evidence="3" id="KW-0276">Fatty acid metabolism</keyword>
<proteinExistence type="inferred from homology"/>
<dbReference type="InterPro" id="IPR052377">
    <property type="entry name" value="Mitochondrial_ECH-domain"/>
</dbReference>
<evidence type="ECO:0000256" key="8">
    <source>
        <dbReference type="ARBA" id="ARBA00040545"/>
    </source>
</evidence>
<dbReference type="InterPro" id="IPR029045">
    <property type="entry name" value="ClpP/crotonase-like_dom_sf"/>
</dbReference>
<evidence type="ECO:0000256" key="1">
    <source>
        <dbReference type="ARBA" id="ARBA00004173"/>
    </source>
</evidence>
<dbReference type="InterPro" id="IPR014748">
    <property type="entry name" value="Enoyl-CoA_hydra_C"/>
</dbReference>
<evidence type="ECO:0000256" key="4">
    <source>
        <dbReference type="ARBA" id="ARBA00022946"/>
    </source>
</evidence>
<keyword evidence="5" id="KW-0443">Lipid metabolism</keyword>
<comment type="function">
    <text evidence="7">May play a role in fatty acid biosynthesis and insulin sensitivity.</text>
</comment>
<evidence type="ECO:0000313" key="10">
    <source>
        <dbReference type="Proteomes" id="UP000052978"/>
    </source>
</evidence>
<dbReference type="PANTHER" id="PTHR43602:SF1">
    <property type="entry name" value="ENOYL-COA HYDRATASE DOMAIN-CONTAINING PROTEIN 3, MITOCHONDRIAL"/>
    <property type="match status" value="1"/>
</dbReference>
<dbReference type="GO" id="GO:0006631">
    <property type="term" value="P:fatty acid metabolic process"/>
    <property type="evidence" value="ECO:0007669"/>
    <property type="project" value="UniProtKB-KW"/>
</dbReference>
<comment type="subcellular location">
    <subcellularLocation>
        <location evidence="1">Mitochondrion</location>
    </subcellularLocation>
</comment>
<sequence>MNENTPGCLHGVETKEMTKVLVISIDISKYPSVHVFCPIMKLRINKSLTQRNPVCDYFKPLYNLNGPIVVMLLYNCYSCKSQCERNIVLSNPKRRNALSLAMLKSLQRDILHEAESTDLKVIIISAEGPVFSSGHDLKELTDEQGPEYHTEVFQTCSEVMMLIQNHPVPVIAMVNGLATAAGCQLVASCDIAVASDKSSFATPGVNLGLFCSTPGVALGRAVPRKVALEMLFTGEPISAQEALLHGMLSRVVPEEQLEEETMRIARKIASLSRPVVSLGKAAFYKQVHQDLRTAYHLASQTMVDNVALQDGQEGIKAFIQKRKPVWSH</sequence>
<dbReference type="Gene3D" id="1.10.12.10">
    <property type="entry name" value="Lyase 2-enoyl-coa Hydratase, Chain A, domain 2"/>
    <property type="match status" value="1"/>
</dbReference>
<reference evidence="9 10" key="1">
    <citation type="journal article" date="2013" name="Nat. Commun.">
        <title>Genome analysis reveals insights into physiology and longevity of the Brandt's bat Myotis brandtii.</title>
        <authorList>
            <person name="Seim I."/>
            <person name="Fang X."/>
            <person name="Xiong Z."/>
            <person name="Lobanov A.V."/>
            <person name="Huang Z."/>
            <person name="Ma S."/>
            <person name="Feng Y."/>
            <person name="Turanov A.A."/>
            <person name="Zhu Y."/>
            <person name="Lenz T.L."/>
            <person name="Gerashchenko M.V."/>
            <person name="Fan D."/>
            <person name="Hee Yim S."/>
            <person name="Yao X."/>
            <person name="Jordan D."/>
            <person name="Xiong Y."/>
            <person name="Ma Y."/>
            <person name="Lyapunov A.N."/>
            <person name="Chen G."/>
            <person name="Kulakova O.I."/>
            <person name="Sun Y."/>
            <person name="Lee S.G."/>
            <person name="Bronson R.T."/>
            <person name="Moskalev A.A."/>
            <person name="Sunyaev S.R."/>
            <person name="Zhang G."/>
            <person name="Krogh A."/>
            <person name="Wang J."/>
            <person name="Gladyshev V.N."/>
        </authorList>
    </citation>
    <scope>NUCLEOTIDE SEQUENCE [LARGE SCALE GENOMIC DNA]</scope>
</reference>
<evidence type="ECO:0000256" key="3">
    <source>
        <dbReference type="ARBA" id="ARBA00022832"/>
    </source>
</evidence>
<dbReference type="GO" id="GO:0016836">
    <property type="term" value="F:hydro-lyase activity"/>
    <property type="evidence" value="ECO:0007669"/>
    <property type="project" value="TreeGrafter"/>
</dbReference>